<evidence type="ECO:0000259" key="2">
    <source>
        <dbReference type="SMART" id="SM00642"/>
    </source>
</evidence>
<dbReference type="Pfam" id="PF21653">
    <property type="entry name" value="pulA_all-beta"/>
    <property type="match status" value="1"/>
</dbReference>
<dbReference type="RefSeq" id="WP_084251441.1">
    <property type="nucleotide sequence ID" value="NZ_JFHK01000004.1"/>
</dbReference>
<comment type="similarity">
    <text evidence="1">Belongs to the glycosyl hydrolase 13 family.</text>
</comment>
<evidence type="ECO:0000313" key="3">
    <source>
        <dbReference type="EMBL" id="OAA31375.1"/>
    </source>
</evidence>
<dbReference type="Gene3D" id="3.20.20.80">
    <property type="entry name" value="Glycosidases"/>
    <property type="match status" value="1"/>
</dbReference>
<dbReference type="InterPro" id="IPR013780">
    <property type="entry name" value="Glyco_hydro_b"/>
</dbReference>
<evidence type="ECO:0000313" key="4">
    <source>
        <dbReference type="Proteomes" id="UP000077339"/>
    </source>
</evidence>
<dbReference type="Pfam" id="PF00128">
    <property type="entry name" value="Alpha-amylase"/>
    <property type="match status" value="1"/>
</dbReference>
<dbReference type="InterPro" id="IPR049117">
    <property type="entry name" value="pulA_all-beta"/>
</dbReference>
<dbReference type="CDD" id="cd02860">
    <property type="entry name" value="E_set_Pullulanase"/>
    <property type="match status" value="1"/>
</dbReference>
<dbReference type="GO" id="GO:0005975">
    <property type="term" value="P:carbohydrate metabolic process"/>
    <property type="evidence" value="ECO:0007669"/>
    <property type="project" value="InterPro"/>
</dbReference>
<organism evidence="3 4">
    <name type="scientific">Kosmotoga arenicorallina S304</name>
    <dbReference type="NCBI Taxonomy" id="1453497"/>
    <lineage>
        <taxon>Bacteria</taxon>
        <taxon>Thermotogati</taxon>
        <taxon>Thermotogota</taxon>
        <taxon>Thermotogae</taxon>
        <taxon>Kosmotogales</taxon>
        <taxon>Kosmotogaceae</taxon>
        <taxon>Kosmotoga</taxon>
    </lineage>
</organism>
<dbReference type="OrthoDB" id="9761875at2"/>
<dbReference type="InterPro" id="IPR013783">
    <property type="entry name" value="Ig-like_fold"/>
</dbReference>
<dbReference type="PANTHER" id="PTHR43002">
    <property type="entry name" value="GLYCOGEN DEBRANCHING ENZYME"/>
    <property type="match status" value="1"/>
</dbReference>
<reference evidence="3 4" key="1">
    <citation type="submission" date="2014-02" db="EMBL/GenBank/DDBJ databases">
        <title>Kosmotoga genome sequencing.</title>
        <authorList>
            <person name="Pollo S.M."/>
            <person name="Charchuk R."/>
            <person name="Nesbo C.L."/>
        </authorList>
    </citation>
    <scope>NUCLEOTIDE SEQUENCE [LARGE SCALE GENOMIC DNA]</scope>
    <source>
        <strain evidence="3 4">S304</strain>
    </source>
</reference>
<dbReference type="AlphaFoldDB" id="A0A182C782"/>
<sequence>MKEFATIESSDTLLLYSKAKPRKLFVNGSEIPFTVKQQEGNLKLTLSKPRLDPFNNVEIVLENSSRVFAYPVGILEDKDFLYQKDLGYKLYESETKFKVWAPGPGEVFVEVFSLDDLANPLFSLTAFPQPNGLRVARISKNLSGYAYRFKIKRYGETLYAADPYAPFATVNGEFSYIYDPEKVKPRGWDEDKGPALNNPVDAILYELHIKDFSNSWTSGSRYPGKYRAFYEKAHDAPLKSGTCLDHITELGVTHVHLLPVHDFDSIDERDPVQYNWGYDPALFFVPEGSYSTNPHDPVIRVLEFRKLVQELHRKKLGVVLDVVFNHTYNTDTPFQKLVPYYYYRLTPDGGFSNGSGCGNELATERQMVRRYIISALKYWVKNYHIDGFRFDLMALLGKETMLSIERELKELRKDILLYGEPWAASHSTMKDKPFIKGEQKGVNIAVFNDELRNAVKGFTDDESKGFVTGSYDKKEEVMKGIIAEIEYSKTLSGFAKEPFEVVNYVSSHDNLTLIDKIHKSCPEEKFENKVRMAALAISIVLTSQGIPFLHAGSEMLRTKLLEENSYNSGTLINELNYNQKYIYADYYNYVRGLIELRKREKLFRLKTSNEIMEKLKFLPIDSPGLIVFTLNDGEKEILVAHNASKENQEVLIDSKEPWKVVVMDCKIDRDGIAEVSSAISVKPISTTIAIKNAGGE</sequence>
<dbReference type="NCBIfam" id="TIGR02104">
    <property type="entry name" value="pulA_typeI"/>
    <property type="match status" value="1"/>
</dbReference>
<dbReference type="Gene3D" id="2.60.40.1180">
    <property type="entry name" value="Golgi alpha-mannosidase II"/>
    <property type="match status" value="1"/>
</dbReference>
<dbReference type="Gene3D" id="2.60.40.10">
    <property type="entry name" value="Immunoglobulins"/>
    <property type="match status" value="1"/>
</dbReference>
<evidence type="ECO:0000256" key="1">
    <source>
        <dbReference type="ARBA" id="ARBA00008061"/>
    </source>
</evidence>
<dbReference type="CDD" id="cd11341">
    <property type="entry name" value="AmyAc_Pullulanase_LD-like"/>
    <property type="match status" value="1"/>
</dbReference>
<dbReference type="InterPro" id="IPR014756">
    <property type="entry name" value="Ig_E-set"/>
</dbReference>
<protein>
    <recommendedName>
        <fullName evidence="2">Glycosyl hydrolase family 13 catalytic domain-containing protein</fullName>
    </recommendedName>
</protein>
<proteinExistence type="inferred from homology"/>
<gene>
    <name evidence="3" type="ORF">AT15_07720</name>
</gene>
<dbReference type="SUPFAM" id="SSF81296">
    <property type="entry name" value="E set domains"/>
    <property type="match status" value="1"/>
</dbReference>
<comment type="caution">
    <text evidence="3">The sequence shown here is derived from an EMBL/GenBank/DDBJ whole genome shotgun (WGS) entry which is preliminary data.</text>
</comment>
<dbReference type="SMART" id="SM00642">
    <property type="entry name" value="Aamy"/>
    <property type="match status" value="1"/>
</dbReference>
<dbReference type="InterPro" id="IPR011840">
    <property type="entry name" value="PulA_typeI"/>
</dbReference>
<accession>A0A182C782</accession>
<keyword evidence="4" id="KW-1185">Reference proteome</keyword>
<dbReference type="InterPro" id="IPR017853">
    <property type="entry name" value="GH"/>
</dbReference>
<dbReference type="InterPro" id="IPR006047">
    <property type="entry name" value="GH13_cat_dom"/>
</dbReference>
<dbReference type="STRING" id="1453497.AT15_07720"/>
<dbReference type="Proteomes" id="UP000077339">
    <property type="component" value="Unassembled WGS sequence"/>
</dbReference>
<feature type="domain" description="Glycosyl hydrolase family 13 catalytic" evidence="2">
    <location>
        <begin position="227"/>
        <end position="597"/>
    </location>
</feature>
<name>A0A182C782_9BACT</name>
<dbReference type="EMBL" id="JFHK01000004">
    <property type="protein sequence ID" value="OAA31375.1"/>
    <property type="molecule type" value="Genomic_DNA"/>
</dbReference>
<dbReference type="SUPFAM" id="SSF51445">
    <property type="entry name" value="(Trans)glycosidases"/>
    <property type="match status" value="1"/>
</dbReference>
<dbReference type="PATRIC" id="fig|1453497.3.peg.1537"/>